<comment type="similarity">
    <text evidence="1">Belongs to the BetVI family.</text>
</comment>
<dbReference type="InterPro" id="IPR024949">
    <property type="entry name" value="Bet_v_I_allergen"/>
</dbReference>
<dbReference type="Proteomes" id="UP001396334">
    <property type="component" value="Unassembled WGS sequence"/>
</dbReference>
<dbReference type="PRINTS" id="PR00634">
    <property type="entry name" value="BETALLERGEN"/>
</dbReference>
<dbReference type="PANTHER" id="PTHR31213">
    <property type="entry name" value="OS08G0374000 PROTEIN-RELATED"/>
    <property type="match status" value="1"/>
</dbReference>
<evidence type="ECO:0000256" key="1">
    <source>
        <dbReference type="ARBA" id="ARBA00009744"/>
    </source>
</evidence>
<dbReference type="CDD" id="cd07816">
    <property type="entry name" value="Bet_v1-like"/>
    <property type="match status" value="1"/>
</dbReference>
<name>A0ABR2PIH2_9ROSI</name>
<evidence type="ECO:0000313" key="4">
    <source>
        <dbReference type="Proteomes" id="UP001396334"/>
    </source>
</evidence>
<evidence type="ECO:0000259" key="2">
    <source>
        <dbReference type="Pfam" id="PF00407"/>
    </source>
</evidence>
<organism evidence="3 4">
    <name type="scientific">Hibiscus sabdariffa</name>
    <name type="common">roselle</name>
    <dbReference type="NCBI Taxonomy" id="183260"/>
    <lineage>
        <taxon>Eukaryota</taxon>
        <taxon>Viridiplantae</taxon>
        <taxon>Streptophyta</taxon>
        <taxon>Embryophyta</taxon>
        <taxon>Tracheophyta</taxon>
        <taxon>Spermatophyta</taxon>
        <taxon>Magnoliopsida</taxon>
        <taxon>eudicotyledons</taxon>
        <taxon>Gunneridae</taxon>
        <taxon>Pentapetalae</taxon>
        <taxon>rosids</taxon>
        <taxon>malvids</taxon>
        <taxon>Malvales</taxon>
        <taxon>Malvaceae</taxon>
        <taxon>Malvoideae</taxon>
        <taxon>Hibiscus</taxon>
    </lineage>
</organism>
<dbReference type="Gene3D" id="3.30.530.20">
    <property type="match status" value="1"/>
</dbReference>
<keyword evidence="4" id="KW-1185">Reference proteome</keyword>
<dbReference type="SUPFAM" id="SSF55961">
    <property type="entry name" value="Bet v1-like"/>
    <property type="match status" value="1"/>
</dbReference>
<sequence length="160" mass="17756">MGVFTYEYEVSTTIPPAKMFKACILDGQNLIPKVVPDQAFESVEFIKGNGEPGTVKKITFAEGSQFGYMVEEVEALDKDELVYRYSVIEGGALMNKVEKIGYESKFESSPDGGSVCKIRCKYHTIGDFEITEEGSKAGKEKAMEILKAVEAYLLANPQHY</sequence>
<comment type="caution">
    <text evidence="3">The sequence shown here is derived from an EMBL/GenBank/DDBJ whole genome shotgun (WGS) entry which is preliminary data.</text>
</comment>
<dbReference type="InterPro" id="IPR000916">
    <property type="entry name" value="Bet_v_I/MLP"/>
</dbReference>
<dbReference type="EMBL" id="JBBPBN010000059">
    <property type="protein sequence ID" value="KAK8988237.1"/>
    <property type="molecule type" value="Genomic_DNA"/>
</dbReference>
<dbReference type="InterPro" id="IPR050279">
    <property type="entry name" value="Plant_def-hormone_signal"/>
</dbReference>
<accession>A0ABR2PIH2</accession>
<gene>
    <name evidence="3" type="ORF">V6N11_065833</name>
</gene>
<reference evidence="3 4" key="1">
    <citation type="journal article" date="2024" name="G3 (Bethesda)">
        <title>Genome assembly of Hibiscus sabdariffa L. provides insights into metabolisms of medicinal natural products.</title>
        <authorList>
            <person name="Kim T."/>
        </authorList>
    </citation>
    <scope>NUCLEOTIDE SEQUENCE [LARGE SCALE GENOMIC DNA]</scope>
    <source>
        <strain evidence="3">TK-2024</strain>
        <tissue evidence="3">Old leaves</tissue>
    </source>
</reference>
<proteinExistence type="inferred from homology"/>
<protein>
    <recommendedName>
        <fullName evidence="2">Bet v I/Major latex protein domain-containing protein</fullName>
    </recommendedName>
</protein>
<dbReference type="InterPro" id="IPR023393">
    <property type="entry name" value="START-like_dom_sf"/>
</dbReference>
<evidence type="ECO:0000313" key="3">
    <source>
        <dbReference type="EMBL" id="KAK8988237.1"/>
    </source>
</evidence>
<feature type="domain" description="Bet v I/Major latex protein" evidence="2">
    <location>
        <begin position="1"/>
        <end position="156"/>
    </location>
</feature>
<dbReference type="Pfam" id="PF00407">
    <property type="entry name" value="Bet_v_1"/>
    <property type="match status" value="1"/>
</dbReference>
<dbReference type="PANTHER" id="PTHR31213:SF176">
    <property type="entry name" value="MAJOR ALLERGEN PRU AV 1-LIKE"/>
    <property type="match status" value="1"/>
</dbReference>